<evidence type="ECO:0000313" key="9">
    <source>
        <dbReference type="EMBL" id="EKF86983.1"/>
    </source>
</evidence>
<dbReference type="RefSeq" id="WP_004029557.1">
    <property type="nucleotide sequence ID" value="NZ_AMPO01000001.1"/>
</dbReference>
<keyword evidence="3" id="KW-0805">Transcription regulation</keyword>
<dbReference type="Pfam" id="PF00072">
    <property type="entry name" value="Response_reg"/>
    <property type="match status" value="1"/>
</dbReference>
<keyword evidence="1 6" id="KW-0597">Phosphoprotein</keyword>
<dbReference type="PANTHER" id="PTHR48111">
    <property type="entry name" value="REGULATOR OF RPOS"/>
    <property type="match status" value="1"/>
</dbReference>
<evidence type="ECO:0000256" key="6">
    <source>
        <dbReference type="PROSITE-ProRule" id="PRU00169"/>
    </source>
</evidence>
<evidence type="ECO:0000259" key="7">
    <source>
        <dbReference type="PROSITE" id="PS50110"/>
    </source>
</evidence>
<dbReference type="SUPFAM" id="SSF52172">
    <property type="entry name" value="CheY-like"/>
    <property type="match status" value="1"/>
</dbReference>
<name>K2R361_METFP</name>
<proteinExistence type="predicted"/>
<dbReference type="GO" id="GO:0000976">
    <property type="term" value="F:transcription cis-regulatory region binding"/>
    <property type="evidence" value="ECO:0007669"/>
    <property type="project" value="TreeGrafter"/>
</dbReference>
<feature type="domain" description="Response regulatory" evidence="7">
    <location>
        <begin position="5"/>
        <end position="127"/>
    </location>
</feature>
<feature type="domain" description="PAS" evidence="8">
    <location>
        <begin position="135"/>
        <end position="206"/>
    </location>
</feature>
<dbReference type="GO" id="GO:0032993">
    <property type="term" value="C:protein-DNA complex"/>
    <property type="evidence" value="ECO:0007669"/>
    <property type="project" value="TreeGrafter"/>
</dbReference>
<dbReference type="PROSITE" id="PS50110">
    <property type="entry name" value="RESPONSE_REGULATORY"/>
    <property type="match status" value="1"/>
</dbReference>
<sequence length="246" mass="27309">MASATILVVEDERITAEDIRAGLEFAGYKVPVICSTGEDAVQQAGRIEPNLVLMDIKLEGEMDGIEAAAQIRKFYDIPVIYLTAYSDEKTVERAKLTEPSGFLVKGQGMLSKPFDENELHAAIEITLYRHQMEKEHDQLASAMLLKTSEAVIATNSTGQIRFINTLAEKITGWTKDKALGKNIEEVFLPLSEIKDESSLEDVLAEGKPEIISRNGSRFMIKGTVTPIKDYKHEINGMVVSFQVQDD</sequence>
<dbReference type="CDD" id="cd00130">
    <property type="entry name" value="PAS"/>
    <property type="match status" value="1"/>
</dbReference>
<dbReference type="Pfam" id="PF00989">
    <property type="entry name" value="PAS"/>
    <property type="match status" value="1"/>
</dbReference>
<dbReference type="SMART" id="SM00091">
    <property type="entry name" value="PAS"/>
    <property type="match status" value="1"/>
</dbReference>
<dbReference type="PATRIC" id="fig|1204725.3.peg.365"/>
<dbReference type="CDD" id="cd17534">
    <property type="entry name" value="REC_DC-like"/>
    <property type="match status" value="1"/>
</dbReference>
<dbReference type="InterPro" id="IPR013767">
    <property type="entry name" value="PAS_fold"/>
</dbReference>
<dbReference type="EMBL" id="AMPO01000001">
    <property type="protein sequence ID" value="EKF86983.1"/>
    <property type="molecule type" value="Genomic_DNA"/>
</dbReference>
<dbReference type="AlphaFoldDB" id="K2R361"/>
<keyword evidence="5" id="KW-0804">Transcription</keyword>
<keyword evidence="4" id="KW-0238">DNA-binding</keyword>
<dbReference type="GO" id="GO:0006355">
    <property type="term" value="P:regulation of DNA-templated transcription"/>
    <property type="evidence" value="ECO:0007669"/>
    <property type="project" value="InterPro"/>
</dbReference>
<dbReference type="SMART" id="SM00448">
    <property type="entry name" value="REC"/>
    <property type="match status" value="1"/>
</dbReference>
<comment type="caution">
    <text evidence="9">The sequence shown here is derived from an EMBL/GenBank/DDBJ whole genome shotgun (WGS) entry which is preliminary data.</text>
</comment>
<keyword evidence="2" id="KW-0902">Two-component regulatory system</keyword>
<dbReference type="InterPro" id="IPR011006">
    <property type="entry name" value="CheY-like_superfamily"/>
</dbReference>
<dbReference type="Gene3D" id="3.30.450.20">
    <property type="entry name" value="PAS domain"/>
    <property type="match status" value="1"/>
</dbReference>
<accession>K2R361</accession>
<dbReference type="Proteomes" id="UP000007360">
    <property type="component" value="Unassembled WGS sequence"/>
</dbReference>
<organism evidence="9 10">
    <name type="scientific">Methanobacterium formicicum (strain DSM 3637 / PP1)</name>
    <dbReference type="NCBI Taxonomy" id="1204725"/>
    <lineage>
        <taxon>Archaea</taxon>
        <taxon>Methanobacteriati</taxon>
        <taxon>Methanobacteriota</taxon>
        <taxon>Methanomada group</taxon>
        <taxon>Methanobacteria</taxon>
        <taxon>Methanobacteriales</taxon>
        <taxon>Methanobacteriaceae</taxon>
        <taxon>Methanobacterium</taxon>
    </lineage>
</organism>
<dbReference type="GO" id="GO:0005829">
    <property type="term" value="C:cytosol"/>
    <property type="evidence" value="ECO:0007669"/>
    <property type="project" value="TreeGrafter"/>
</dbReference>
<gene>
    <name evidence="9" type="ORF">A994_01815</name>
</gene>
<evidence type="ECO:0000256" key="5">
    <source>
        <dbReference type="ARBA" id="ARBA00023163"/>
    </source>
</evidence>
<evidence type="ECO:0000256" key="4">
    <source>
        <dbReference type="ARBA" id="ARBA00023125"/>
    </source>
</evidence>
<dbReference type="InterPro" id="IPR039420">
    <property type="entry name" value="WalR-like"/>
</dbReference>
<evidence type="ECO:0000313" key="10">
    <source>
        <dbReference type="Proteomes" id="UP000007360"/>
    </source>
</evidence>
<evidence type="ECO:0000256" key="2">
    <source>
        <dbReference type="ARBA" id="ARBA00023012"/>
    </source>
</evidence>
<evidence type="ECO:0000256" key="1">
    <source>
        <dbReference type="ARBA" id="ARBA00022553"/>
    </source>
</evidence>
<dbReference type="PANTHER" id="PTHR48111:SF1">
    <property type="entry name" value="TWO-COMPONENT RESPONSE REGULATOR ORR33"/>
    <property type="match status" value="1"/>
</dbReference>
<keyword evidence="10" id="KW-1185">Reference proteome</keyword>
<reference evidence="9 10" key="1">
    <citation type="journal article" date="2012" name="J. Bacteriol.">
        <title>Draft genome sequence of Methanobacterium formicicum DSM 3637, an archaebacterium isolated from the methane producer amoeba Pelomyxa palustris.</title>
        <authorList>
            <person name="Gutierrez G."/>
        </authorList>
    </citation>
    <scope>NUCLEOTIDE SEQUENCE [LARGE SCALE GENOMIC DNA]</scope>
    <source>
        <strain evidence="10">DSM 3637 / PP1</strain>
    </source>
</reference>
<evidence type="ECO:0000259" key="8">
    <source>
        <dbReference type="PROSITE" id="PS50112"/>
    </source>
</evidence>
<dbReference type="PROSITE" id="PS50112">
    <property type="entry name" value="PAS"/>
    <property type="match status" value="1"/>
</dbReference>
<protein>
    <submittedName>
        <fullName evidence="9">PAS/PAC sensor protein</fullName>
    </submittedName>
</protein>
<dbReference type="NCBIfam" id="TIGR00229">
    <property type="entry name" value="sensory_box"/>
    <property type="match status" value="1"/>
</dbReference>
<evidence type="ECO:0000256" key="3">
    <source>
        <dbReference type="ARBA" id="ARBA00023015"/>
    </source>
</evidence>
<dbReference type="InterPro" id="IPR001789">
    <property type="entry name" value="Sig_transdc_resp-reg_receiver"/>
</dbReference>
<dbReference type="SUPFAM" id="SSF55785">
    <property type="entry name" value="PYP-like sensor domain (PAS domain)"/>
    <property type="match status" value="1"/>
</dbReference>
<feature type="modified residue" description="4-aspartylphosphate" evidence="6">
    <location>
        <position position="55"/>
    </location>
</feature>
<dbReference type="InterPro" id="IPR000014">
    <property type="entry name" value="PAS"/>
</dbReference>
<dbReference type="OrthoDB" id="2830at2157"/>
<dbReference type="GO" id="GO:0000156">
    <property type="term" value="F:phosphorelay response regulator activity"/>
    <property type="evidence" value="ECO:0007669"/>
    <property type="project" value="TreeGrafter"/>
</dbReference>
<dbReference type="Gene3D" id="3.40.50.2300">
    <property type="match status" value="1"/>
</dbReference>
<dbReference type="InterPro" id="IPR035965">
    <property type="entry name" value="PAS-like_dom_sf"/>
</dbReference>